<organism evidence="2">
    <name type="scientific">uncultured Solirubrobacteraceae bacterium</name>
    <dbReference type="NCBI Taxonomy" id="1162706"/>
    <lineage>
        <taxon>Bacteria</taxon>
        <taxon>Bacillati</taxon>
        <taxon>Actinomycetota</taxon>
        <taxon>Thermoleophilia</taxon>
        <taxon>Solirubrobacterales</taxon>
        <taxon>Solirubrobacteraceae</taxon>
        <taxon>environmental samples</taxon>
    </lineage>
</organism>
<feature type="region of interest" description="Disordered" evidence="1">
    <location>
        <begin position="1"/>
        <end position="21"/>
    </location>
</feature>
<sequence>MRVELDHGPARPRGRIPSDAHDLEVQAARPGDPAADRAEVLHLRQHGRAGARAELGERRCRVGGADDDDGPGFIADVPLDEVARALRQRGLPTSMPFRGVAGRGRERRTWRAVQVRGLLPDPFPASVTTRPPGRAERLGAAVAGALVRVPALGRAAMRAPGESMVVVTECDFNAHAWRARVHPGPAITDVHVGTAGRGDAWGRLPLAPGSPLRLHDDGPAGVERIVLAAGRPFALCDLRFDVSP</sequence>
<reference evidence="2" key="1">
    <citation type="submission" date="2020-02" db="EMBL/GenBank/DDBJ databases">
        <authorList>
            <person name="Meier V. D."/>
        </authorList>
    </citation>
    <scope>NUCLEOTIDE SEQUENCE</scope>
    <source>
        <strain evidence="2">AVDCRST_MAG38</strain>
    </source>
</reference>
<dbReference type="EMBL" id="CADCVJ010000198">
    <property type="protein sequence ID" value="CAA9485649.1"/>
    <property type="molecule type" value="Genomic_DNA"/>
</dbReference>
<protein>
    <submittedName>
        <fullName evidence="2">Uncharacterized protein</fullName>
    </submittedName>
</protein>
<evidence type="ECO:0000313" key="2">
    <source>
        <dbReference type="EMBL" id="CAA9485649.1"/>
    </source>
</evidence>
<gene>
    <name evidence="2" type="ORF">AVDCRST_MAG38-2309</name>
</gene>
<name>A0A6J4S3W8_9ACTN</name>
<accession>A0A6J4S3W8</accession>
<evidence type="ECO:0000256" key="1">
    <source>
        <dbReference type="SAM" id="MobiDB-lite"/>
    </source>
</evidence>
<dbReference type="AlphaFoldDB" id="A0A6J4S3W8"/>
<proteinExistence type="predicted"/>